<sequence>MYFGLRTQLDFNQEVWMNKPENRYLMLENLLESKQLISKTTNQVKSTLGKPLIENDTVLIYEILEIGKLDFYENKLILHHHNRTISRVELKKQKLH</sequence>
<dbReference type="STRING" id="1155689.SAMN05444278_103224"/>
<dbReference type="Proteomes" id="UP000184462">
    <property type="component" value="Unassembled WGS sequence"/>
</dbReference>
<keyword evidence="2" id="KW-1185">Reference proteome</keyword>
<protein>
    <submittedName>
        <fullName evidence="1">Uncharacterized protein</fullName>
    </submittedName>
</protein>
<reference evidence="1 2" key="1">
    <citation type="submission" date="2016-11" db="EMBL/GenBank/DDBJ databases">
        <authorList>
            <person name="Jaros S."/>
            <person name="Januszkiewicz K."/>
            <person name="Wedrychowicz H."/>
        </authorList>
    </citation>
    <scope>NUCLEOTIDE SEQUENCE [LARGE SCALE GENOMIC DNA]</scope>
    <source>
        <strain evidence="1 2">DSM 25661</strain>
    </source>
</reference>
<name>A0A1M4V3G1_9FLAO</name>
<organism evidence="1 2">
    <name type="scientific">Psychroflexus salarius</name>
    <dbReference type="NCBI Taxonomy" id="1155689"/>
    <lineage>
        <taxon>Bacteria</taxon>
        <taxon>Pseudomonadati</taxon>
        <taxon>Bacteroidota</taxon>
        <taxon>Flavobacteriia</taxon>
        <taxon>Flavobacteriales</taxon>
        <taxon>Flavobacteriaceae</taxon>
        <taxon>Psychroflexus</taxon>
    </lineage>
</organism>
<accession>A0A1M4V3G1</accession>
<evidence type="ECO:0000313" key="2">
    <source>
        <dbReference type="Proteomes" id="UP000184462"/>
    </source>
</evidence>
<proteinExistence type="predicted"/>
<gene>
    <name evidence="1" type="ORF">SAMN05444278_103224</name>
</gene>
<evidence type="ECO:0000313" key="1">
    <source>
        <dbReference type="EMBL" id="SHE63427.1"/>
    </source>
</evidence>
<dbReference type="EMBL" id="FQTW01000003">
    <property type="protein sequence ID" value="SHE63427.1"/>
    <property type="molecule type" value="Genomic_DNA"/>
</dbReference>
<dbReference type="AlphaFoldDB" id="A0A1M4V3G1"/>